<dbReference type="OrthoDB" id="1727128at2"/>
<proteinExistence type="predicted"/>
<gene>
    <name evidence="5" type="ORF">FKX85_02480</name>
</gene>
<dbReference type="PANTHER" id="PTHR44688">
    <property type="entry name" value="DNA-BINDING TRANSCRIPTIONAL ACTIVATOR DEVR_DOSR"/>
    <property type="match status" value="1"/>
</dbReference>
<evidence type="ECO:0000313" key="6">
    <source>
        <dbReference type="Proteomes" id="UP000316614"/>
    </source>
</evidence>
<dbReference type="SMART" id="SM00421">
    <property type="entry name" value="HTH_LUXR"/>
    <property type="match status" value="1"/>
</dbReference>
<accession>A0A514CDR1</accession>
<keyword evidence="6" id="KW-1185">Reference proteome</keyword>
<dbReference type="AlphaFoldDB" id="A0A514CDR1"/>
<dbReference type="GO" id="GO:0003677">
    <property type="term" value="F:DNA binding"/>
    <property type="evidence" value="ECO:0007669"/>
    <property type="project" value="UniProtKB-KW"/>
</dbReference>
<dbReference type="PROSITE" id="PS50043">
    <property type="entry name" value="HTH_LUXR_2"/>
    <property type="match status" value="1"/>
</dbReference>
<dbReference type="PANTHER" id="PTHR44688:SF16">
    <property type="entry name" value="DNA-BINDING TRANSCRIPTIONAL ACTIVATOR DEVR_DOSR"/>
    <property type="match status" value="1"/>
</dbReference>
<protein>
    <submittedName>
        <fullName evidence="5">Response regulator transcription factor</fullName>
    </submittedName>
</protein>
<dbReference type="PRINTS" id="PR00038">
    <property type="entry name" value="HTHLUXR"/>
</dbReference>
<dbReference type="GO" id="GO:0006355">
    <property type="term" value="P:regulation of DNA-templated transcription"/>
    <property type="evidence" value="ECO:0007669"/>
    <property type="project" value="InterPro"/>
</dbReference>
<dbReference type="EMBL" id="CP041253">
    <property type="protein sequence ID" value="QDH77961.1"/>
    <property type="molecule type" value="Genomic_DNA"/>
</dbReference>
<keyword evidence="3" id="KW-0804">Transcription</keyword>
<organism evidence="5 6">
    <name type="scientific">Echinicola soli</name>
    <dbReference type="NCBI Taxonomy" id="2591634"/>
    <lineage>
        <taxon>Bacteria</taxon>
        <taxon>Pseudomonadati</taxon>
        <taxon>Bacteroidota</taxon>
        <taxon>Cytophagia</taxon>
        <taxon>Cytophagales</taxon>
        <taxon>Cyclobacteriaceae</taxon>
        <taxon>Echinicola</taxon>
    </lineage>
</organism>
<dbReference type="Pfam" id="PF00196">
    <property type="entry name" value="GerE"/>
    <property type="match status" value="1"/>
</dbReference>
<dbReference type="InterPro" id="IPR036388">
    <property type="entry name" value="WH-like_DNA-bd_sf"/>
</dbReference>
<dbReference type="KEGG" id="echi:FKX85_02480"/>
<keyword evidence="1" id="KW-0805">Transcription regulation</keyword>
<reference evidence="5 6" key="1">
    <citation type="submission" date="2019-06" db="EMBL/GenBank/DDBJ databases">
        <title>Echinicola alkalisoli sp. nov. isolated from saline soil.</title>
        <authorList>
            <person name="Sun J.-Q."/>
            <person name="Xu L."/>
        </authorList>
    </citation>
    <scope>NUCLEOTIDE SEQUENCE [LARGE SCALE GENOMIC DNA]</scope>
    <source>
        <strain evidence="5 6">LN3S3</strain>
    </source>
</reference>
<dbReference type="SUPFAM" id="SSF46894">
    <property type="entry name" value="C-terminal effector domain of the bipartite response regulators"/>
    <property type="match status" value="1"/>
</dbReference>
<dbReference type="InterPro" id="IPR000792">
    <property type="entry name" value="Tscrpt_reg_LuxR_C"/>
</dbReference>
<evidence type="ECO:0000256" key="1">
    <source>
        <dbReference type="ARBA" id="ARBA00023015"/>
    </source>
</evidence>
<dbReference type="Proteomes" id="UP000316614">
    <property type="component" value="Chromosome"/>
</dbReference>
<evidence type="ECO:0000256" key="3">
    <source>
        <dbReference type="ARBA" id="ARBA00023163"/>
    </source>
</evidence>
<dbReference type="CDD" id="cd06170">
    <property type="entry name" value="LuxR_C_like"/>
    <property type="match status" value="1"/>
</dbReference>
<evidence type="ECO:0000256" key="2">
    <source>
        <dbReference type="ARBA" id="ARBA00023125"/>
    </source>
</evidence>
<evidence type="ECO:0000313" key="5">
    <source>
        <dbReference type="EMBL" id="QDH77961.1"/>
    </source>
</evidence>
<dbReference type="RefSeq" id="WP_141613225.1">
    <property type="nucleotide sequence ID" value="NZ_CP041253.1"/>
</dbReference>
<evidence type="ECO:0000259" key="4">
    <source>
        <dbReference type="PROSITE" id="PS50043"/>
    </source>
</evidence>
<dbReference type="InterPro" id="IPR016032">
    <property type="entry name" value="Sig_transdc_resp-reg_C-effctor"/>
</dbReference>
<feature type="domain" description="HTH luxR-type" evidence="4">
    <location>
        <begin position="155"/>
        <end position="220"/>
    </location>
</feature>
<name>A0A514CDR1_9BACT</name>
<keyword evidence="2" id="KW-0238">DNA-binding</keyword>
<sequence length="223" mass="25860">MLHQKLDLIITELKEANIILEHHLDLHGYDEFVNQKDALITLHDIGNYRPVHINNACKAFYGFTNNFLSGMDYIYYLKTIHRSYYPTLFRSLSFFNEDNEEHLNLTYKLKNAAGKWQIMLGTTKTITRTTANKPHHAITLMIPENDQLSVNPEAPIRLLESLTKREREIFLKIAEGLAPQEIGSGLFISEETVKKHKQNIFKKLKLNKTSELVKLAFELGVKY</sequence>
<dbReference type="Gene3D" id="1.10.10.10">
    <property type="entry name" value="Winged helix-like DNA-binding domain superfamily/Winged helix DNA-binding domain"/>
    <property type="match status" value="1"/>
</dbReference>